<reference evidence="1 2" key="1">
    <citation type="journal article" date="2015" name="Fungal Genet. Biol.">
        <title>Evolution of novel wood decay mechanisms in Agaricales revealed by the genome sequences of Fistulina hepatica and Cylindrobasidium torrendii.</title>
        <authorList>
            <person name="Floudas D."/>
            <person name="Held B.W."/>
            <person name="Riley R."/>
            <person name="Nagy L.G."/>
            <person name="Koehler G."/>
            <person name="Ransdell A.S."/>
            <person name="Younus H."/>
            <person name="Chow J."/>
            <person name="Chiniquy J."/>
            <person name="Lipzen A."/>
            <person name="Tritt A."/>
            <person name="Sun H."/>
            <person name="Haridas S."/>
            <person name="LaButti K."/>
            <person name="Ohm R.A."/>
            <person name="Kues U."/>
            <person name="Blanchette R.A."/>
            <person name="Grigoriev I.V."/>
            <person name="Minto R.E."/>
            <person name="Hibbett D.S."/>
        </authorList>
    </citation>
    <scope>NUCLEOTIDE SEQUENCE [LARGE SCALE GENOMIC DNA]</scope>
    <source>
        <strain evidence="1 2">FP15055 ss-10</strain>
    </source>
</reference>
<organism evidence="1 2">
    <name type="scientific">Cylindrobasidium torrendii FP15055 ss-10</name>
    <dbReference type="NCBI Taxonomy" id="1314674"/>
    <lineage>
        <taxon>Eukaryota</taxon>
        <taxon>Fungi</taxon>
        <taxon>Dikarya</taxon>
        <taxon>Basidiomycota</taxon>
        <taxon>Agaricomycotina</taxon>
        <taxon>Agaricomycetes</taxon>
        <taxon>Agaricomycetidae</taxon>
        <taxon>Agaricales</taxon>
        <taxon>Marasmiineae</taxon>
        <taxon>Physalacriaceae</taxon>
        <taxon>Cylindrobasidium</taxon>
    </lineage>
</organism>
<evidence type="ECO:0000313" key="1">
    <source>
        <dbReference type="EMBL" id="KIY61122.1"/>
    </source>
</evidence>
<name>A0A0D7ASB2_9AGAR</name>
<evidence type="ECO:0000313" key="2">
    <source>
        <dbReference type="Proteomes" id="UP000054007"/>
    </source>
</evidence>
<dbReference type="Proteomes" id="UP000054007">
    <property type="component" value="Unassembled WGS sequence"/>
</dbReference>
<protein>
    <submittedName>
        <fullName evidence="1">Uncharacterized protein</fullName>
    </submittedName>
</protein>
<gene>
    <name evidence="1" type="ORF">CYLTODRAFT_427679</name>
</gene>
<keyword evidence="2" id="KW-1185">Reference proteome</keyword>
<dbReference type="AlphaFoldDB" id="A0A0D7ASB2"/>
<dbReference type="EMBL" id="KN881042">
    <property type="protein sequence ID" value="KIY61122.1"/>
    <property type="molecule type" value="Genomic_DNA"/>
</dbReference>
<proteinExistence type="predicted"/>
<accession>A0A0D7ASB2</accession>
<sequence length="116" mass="12692">MPRSAQIHGEWKYVAVASDKLKILKTKAWPLLLSEAEVSGQTSELAGRHMCLRLFVNKGALQEDVDCVVACLTAERKTASMNVTIPAFSSFSLGCDGVLGDKITVMARFISYDLIQ</sequence>